<reference evidence="1 2" key="1">
    <citation type="submission" date="2016-10" db="EMBL/GenBank/DDBJ databases">
        <title>The whole genome sequencing and assembly of Aeribacillus pallidus KCTC3564 strain.</title>
        <authorList>
            <person name="Lee Y.-J."/>
            <person name="Park M.-K."/>
            <person name="Yi H."/>
            <person name="Bahn Y.-S."/>
            <person name="Kim J.F."/>
            <person name="Lee D.-W."/>
        </authorList>
    </citation>
    <scope>NUCLEOTIDE SEQUENCE [LARGE SCALE GENOMIC DNA]</scope>
    <source>
        <strain evidence="1 2">KCTC3564</strain>
    </source>
</reference>
<sequence>MFCYGWEVRFGQFYRKKNLADREDEMLQDFSLIHLWRGNAGVFCRCPNVFDSLAERENRTALFISVVRFQTGNNACLLSKSIFLPETGIFAEPKNHDVSS</sequence>
<protein>
    <submittedName>
        <fullName evidence="1">Uncharacterized protein</fullName>
    </submittedName>
</protein>
<dbReference type="Proteomes" id="UP000214606">
    <property type="component" value="Chromosome"/>
</dbReference>
<gene>
    <name evidence="1" type="ORF">AP3564_10965</name>
</gene>
<organism evidence="1 2">
    <name type="scientific">Aeribacillus pallidus</name>
    <dbReference type="NCBI Taxonomy" id="33936"/>
    <lineage>
        <taxon>Bacteria</taxon>
        <taxon>Bacillati</taxon>
        <taxon>Bacillota</taxon>
        <taxon>Bacilli</taxon>
        <taxon>Bacillales</taxon>
        <taxon>Bacillaceae</taxon>
        <taxon>Aeribacillus</taxon>
    </lineage>
</organism>
<dbReference type="KEGG" id="apak:AP3564_10965"/>
<evidence type="ECO:0000313" key="2">
    <source>
        <dbReference type="Proteomes" id="UP000214606"/>
    </source>
</evidence>
<evidence type="ECO:0000313" key="1">
    <source>
        <dbReference type="EMBL" id="ASS90670.1"/>
    </source>
</evidence>
<name>A0A223E644_9BACI</name>
<dbReference type="EMBL" id="CP017703">
    <property type="protein sequence ID" value="ASS90670.1"/>
    <property type="molecule type" value="Genomic_DNA"/>
</dbReference>
<dbReference type="AlphaFoldDB" id="A0A223E644"/>
<proteinExistence type="predicted"/>
<accession>A0A223E644</accession>